<keyword evidence="3" id="KW-1185">Reference proteome</keyword>
<keyword evidence="1" id="KW-0472">Membrane</keyword>
<keyword evidence="1" id="KW-0812">Transmembrane</keyword>
<comment type="caution">
    <text evidence="2">The sequence shown here is derived from an EMBL/GenBank/DDBJ whole genome shotgun (WGS) entry which is preliminary data.</text>
</comment>
<dbReference type="EMBL" id="PNYB01000001">
    <property type="protein sequence ID" value="PMS28268.1"/>
    <property type="molecule type" value="Genomic_DNA"/>
</dbReference>
<dbReference type="PANTHER" id="PTHR38442:SF1">
    <property type="entry name" value="INNER MEMBRANE PROTEIN"/>
    <property type="match status" value="1"/>
</dbReference>
<evidence type="ECO:0000313" key="2">
    <source>
        <dbReference type="EMBL" id="PMS28268.1"/>
    </source>
</evidence>
<organism evidence="2 3">
    <name type="scientific">Trinickia soli</name>
    <dbReference type="NCBI Taxonomy" id="380675"/>
    <lineage>
        <taxon>Bacteria</taxon>
        <taxon>Pseudomonadati</taxon>
        <taxon>Pseudomonadota</taxon>
        <taxon>Betaproteobacteria</taxon>
        <taxon>Burkholderiales</taxon>
        <taxon>Burkholderiaceae</taxon>
        <taxon>Trinickia</taxon>
    </lineage>
</organism>
<evidence type="ECO:0000313" key="3">
    <source>
        <dbReference type="Proteomes" id="UP000235347"/>
    </source>
</evidence>
<name>A0A2N7WFQ7_9BURK</name>
<dbReference type="Pfam" id="PF04286">
    <property type="entry name" value="DUF445"/>
    <property type="match status" value="1"/>
</dbReference>
<dbReference type="AlphaFoldDB" id="A0A2N7WFQ7"/>
<sequence>MIHKTIKRLPTLRCPRKCRRHRRYQHCEETTMEHVSPTSNGSGSGHADAKVRAYARMKYVATALLAAMGGVYVVSRIYEPAYPLLGFARAGAEAAMVGGIADWFAVTALFRHPLRLPLPHTAIIPRNKDRIGENLAKFVETNFLAPELIAGKLERIDFTTQFARWLSEPARNRQIAQWGLEFLPSLLAAVDDDEVRRFIHDHLARRVRDVDTPTLVGTIAETLLDDNRHHAVVTELLRQLTLLFEEHKPLIRQRVRESTAWLWKKLSIDEKVSDNLIAVVDETLKELSENPDHAWRRGFDDAIRQFVIELKTSPDYLAKWEALKERLLEHPALKQYLSSVWRDIEASIEHDIAAPHSHIKARIEAAIAALAHGLLDDAVMREKLNIWLRETLLAVIGAQRHAIALLISDTVRHWDADTVTQKIEVEVGRDLQFVRINGTLIGGLVGLVLHALDVMMF</sequence>
<dbReference type="Proteomes" id="UP000235347">
    <property type="component" value="Unassembled WGS sequence"/>
</dbReference>
<protein>
    <submittedName>
        <fullName evidence="2">DUF445 domain-containing protein</fullName>
    </submittedName>
</protein>
<accession>A0A2N7WFQ7</accession>
<feature type="transmembrane region" description="Helical" evidence="1">
    <location>
        <begin position="59"/>
        <end position="78"/>
    </location>
</feature>
<reference evidence="2 3" key="1">
    <citation type="submission" date="2018-01" db="EMBL/GenBank/DDBJ databases">
        <title>Whole genome analyses suggest that Burkholderia sensu lato contains two further novel genera in the rhizoxinica-symbiotica group Mycetohabitans gen. nov., and Trinickia gen. nov.: implications for the evolution of diazotrophy and nodulation in the Burkholderiaceae.</title>
        <authorList>
            <person name="Estrada-de los Santos P."/>
            <person name="Palmer M."/>
            <person name="Chavez-Ramirez B."/>
            <person name="Beukes C."/>
            <person name="Steenkamp E.T."/>
            <person name="Hirsch A.M."/>
            <person name="Manyaka P."/>
            <person name="Maluk M."/>
            <person name="Lafos M."/>
            <person name="Crook M."/>
            <person name="Gross E."/>
            <person name="Simon M.F."/>
            <person name="Bueno dos Reis Junior F."/>
            <person name="Poole P.S."/>
            <person name="Venter S.N."/>
            <person name="James E.K."/>
        </authorList>
    </citation>
    <scope>NUCLEOTIDE SEQUENCE [LARGE SCALE GENOMIC DNA]</scope>
    <source>
        <strain evidence="2 3">GP25-8</strain>
    </source>
</reference>
<dbReference type="InterPro" id="IPR007383">
    <property type="entry name" value="DUF445"/>
</dbReference>
<dbReference type="GO" id="GO:0005886">
    <property type="term" value="C:plasma membrane"/>
    <property type="evidence" value="ECO:0007669"/>
    <property type="project" value="TreeGrafter"/>
</dbReference>
<dbReference type="PANTHER" id="PTHR38442">
    <property type="entry name" value="INNER MEMBRANE PROTEIN-RELATED"/>
    <property type="match status" value="1"/>
</dbReference>
<gene>
    <name evidence="2" type="ORF">C0Z19_00620</name>
</gene>
<evidence type="ECO:0000256" key="1">
    <source>
        <dbReference type="SAM" id="Phobius"/>
    </source>
</evidence>
<keyword evidence="1" id="KW-1133">Transmembrane helix</keyword>
<proteinExistence type="predicted"/>